<evidence type="ECO:0000313" key="2">
    <source>
        <dbReference type="EMBL" id="TLD68691.1"/>
    </source>
</evidence>
<feature type="transmembrane region" description="Helical" evidence="1">
    <location>
        <begin position="14"/>
        <end position="37"/>
    </location>
</feature>
<keyword evidence="1" id="KW-1133">Transmembrane helix</keyword>
<evidence type="ECO:0000256" key="1">
    <source>
        <dbReference type="SAM" id="Phobius"/>
    </source>
</evidence>
<reference evidence="2 3" key="1">
    <citation type="submission" date="2019-05" db="EMBL/GenBank/DDBJ databases">
        <title>Verrucobacter flavum gen. nov., sp. nov. a new member of the family Verrucomicrobiaceae.</title>
        <authorList>
            <person name="Szuroczki S."/>
            <person name="Abbaszade G."/>
            <person name="Szabo A."/>
            <person name="Felfoldi T."/>
            <person name="Schumann P."/>
            <person name="Boka K."/>
            <person name="Keki Z."/>
            <person name="Toumi M."/>
            <person name="Toth E."/>
        </authorList>
    </citation>
    <scope>NUCLEOTIDE SEQUENCE [LARGE SCALE GENOMIC DNA]</scope>
    <source>
        <strain evidence="2 3">MG-N-17</strain>
    </source>
</reference>
<accession>A0A5R8K8R6</accession>
<keyword evidence="1" id="KW-0812">Transmembrane</keyword>
<keyword evidence="3" id="KW-1185">Reference proteome</keyword>
<keyword evidence="1" id="KW-0472">Membrane</keyword>
<organism evidence="2 3">
    <name type="scientific">Phragmitibacter flavus</name>
    <dbReference type="NCBI Taxonomy" id="2576071"/>
    <lineage>
        <taxon>Bacteria</taxon>
        <taxon>Pseudomonadati</taxon>
        <taxon>Verrucomicrobiota</taxon>
        <taxon>Verrucomicrobiia</taxon>
        <taxon>Verrucomicrobiales</taxon>
        <taxon>Verrucomicrobiaceae</taxon>
        <taxon>Phragmitibacter</taxon>
    </lineage>
</organism>
<dbReference type="Proteomes" id="UP000306196">
    <property type="component" value="Unassembled WGS sequence"/>
</dbReference>
<protein>
    <submittedName>
        <fullName evidence="2">Uncharacterized protein</fullName>
    </submittedName>
</protein>
<sequence>MSAQEKVPTGESNPLYGCAIFVIILSIVGGIVCWVIYSGLKQNEEIGKFAVDVAEPLPVAEVSVETRSALEQKLTTFLTANAGGAASLTLDVPEMNALVVLAGEAGIADYRGMVRFTGMDATGKAFLADLVWPMNRLSLTDKSQRFLVGQASFEPYIDGQSMDLRIGTLAVPGKTVSEGFLRSLQNWPWLNLAKLNAQVAETMKRVGGFEFSADGKSFRLDTKAPGGETAAQ</sequence>
<gene>
    <name evidence="2" type="ORF">FEM03_21135</name>
</gene>
<proteinExistence type="predicted"/>
<comment type="caution">
    <text evidence="2">The sequence shown here is derived from an EMBL/GenBank/DDBJ whole genome shotgun (WGS) entry which is preliminary data.</text>
</comment>
<dbReference type="OrthoDB" id="187667at2"/>
<dbReference type="EMBL" id="VAUV01000020">
    <property type="protein sequence ID" value="TLD68691.1"/>
    <property type="molecule type" value="Genomic_DNA"/>
</dbReference>
<dbReference type="AlphaFoldDB" id="A0A5R8K8R6"/>
<dbReference type="RefSeq" id="WP_138088303.1">
    <property type="nucleotide sequence ID" value="NZ_VAUV01000020.1"/>
</dbReference>
<evidence type="ECO:0000313" key="3">
    <source>
        <dbReference type="Proteomes" id="UP000306196"/>
    </source>
</evidence>
<name>A0A5R8K8R6_9BACT</name>